<protein>
    <submittedName>
        <fullName evidence="1">Uncharacterized protein</fullName>
    </submittedName>
</protein>
<dbReference type="EMBL" id="LOWA01000057">
    <property type="protein sequence ID" value="KVE23582.1"/>
    <property type="molecule type" value="Genomic_DNA"/>
</dbReference>
<comment type="caution">
    <text evidence="1">The sequence shown here is derived from an EMBL/GenBank/DDBJ whole genome shotgun (WGS) entry which is preliminary data.</text>
</comment>
<proteinExistence type="predicted"/>
<accession>A0A103DVP4</accession>
<organism evidence="1 2">
    <name type="scientific">Burkholderia singularis</name>
    <dbReference type="NCBI Taxonomy" id="1503053"/>
    <lineage>
        <taxon>Bacteria</taxon>
        <taxon>Pseudomonadati</taxon>
        <taxon>Pseudomonadota</taxon>
        <taxon>Betaproteobacteria</taxon>
        <taxon>Burkholderiales</taxon>
        <taxon>Burkholderiaceae</taxon>
        <taxon>Burkholderia</taxon>
        <taxon>pseudomallei group</taxon>
    </lineage>
</organism>
<reference evidence="1 2" key="1">
    <citation type="submission" date="2015-11" db="EMBL/GenBank/DDBJ databases">
        <title>Expanding the genomic diversity of Burkholderia species for the development of highly accurate diagnostics.</title>
        <authorList>
            <person name="Sahl J."/>
            <person name="Keim P."/>
            <person name="Wagner D."/>
        </authorList>
    </citation>
    <scope>NUCLEOTIDE SEQUENCE [LARGE SCALE GENOMIC DNA]</scope>
    <source>
        <strain evidence="1 2">TSV85</strain>
    </source>
</reference>
<keyword evidence="2" id="KW-1185">Reference proteome</keyword>
<sequence>MGDKQNHAAGGARAKAGVLPRIVRLVAAGVVVGAAALPWPAAPFGALARASVNRDAVPLLDTTPWLASVQAPKTPFFERQADAEHVSFRFTNSGRYLAKGNRVIVIVAESPEGDMWMDGMVYATYIDRQGEATSGWLVRSHLKPAAGPARASGWDGDWRSSDGARKLIVHGERVSYSFGGAAATTRMEMLLMMKSVSDVDATLLRPQASGAACDLDVRRLDDYLVVAARDCFIRGANPGGILRRMR</sequence>
<name>A0A103DVP4_9BURK</name>
<dbReference type="AlphaFoldDB" id="A0A103DVP4"/>
<dbReference type="Proteomes" id="UP000062788">
    <property type="component" value="Unassembled WGS sequence"/>
</dbReference>
<dbReference type="RefSeq" id="WP_059520470.1">
    <property type="nucleotide sequence ID" value="NZ_LOWA01000057.1"/>
</dbReference>
<evidence type="ECO:0000313" key="2">
    <source>
        <dbReference type="Proteomes" id="UP000062788"/>
    </source>
</evidence>
<dbReference type="OrthoDB" id="9033480at2"/>
<gene>
    <name evidence="1" type="ORF">WS67_23200</name>
</gene>
<evidence type="ECO:0000313" key="1">
    <source>
        <dbReference type="EMBL" id="KVE23582.1"/>
    </source>
</evidence>